<feature type="transmembrane region" description="Helical" evidence="8">
    <location>
        <begin position="114"/>
        <end position="133"/>
    </location>
</feature>
<organism evidence="10 11">
    <name type="scientific">Baudoinia panamericana (strain UAMH 10762)</name>
    <name type="common">Angels' share fungus</name>
    <name type="synonym">Baudoinia compniacensis (strain UAMH 10762)</name>
    <dbReference type="NCBI Taxonomy" id="717646"/>
    <lineage>
        <taxon>Eukaryota</taxon>
        <taxon>Fungi</taxon>
        <taxon>Dikarya</taxon>
        <taxon>Ascomycota</taxon>
        <taxon>Pezizomycotina</taxon>
        <taxon>Dothideomycetes</taxon>
        <taxon>Dothideomycetidae</taxon>
        <taxon>Mycosphaerellales</taxon>
        <taxon>Teratosphaeriaceae</taxon>
        <taxon>Baudoinia</taxon>
    </lineage>
</organism>
<dbReference type="InterPro" id="IPR011701">
    <property type="entry name" value="MFS"/>
</dbReference>
<dbReference type="GO" id="GO:0015174">
    <property type="term" value="F:basic amino acid transmembrane transporter activity"/>
    <property type="evidence" value="ECO:0007669"/>
    <property type="project" value="TreeGrafter"/>
</dbReference>
<keyword evidence="11" id="KW-1185">Reference proteome</keyword>
<keyword evidence="3" id="KW-0813">Transport</keyword>
<dbReference type="CDD" id="cd17502">
    <property type="entry name" value="MFS_Azr1_MDR_like"/>
    <property type="match status" value="1"/>
</dbReference>
<feature type="transmembrane region" description="Helical" evidence="8">
    <location>
        <begin position="170"/>
        <end position="194"/>
    </location>
</feature>
<dbReference type="RefSeq" id="XP_007678503.1">
    <property type="nucleotide sequence ID" value="XM_007680313.1"/>
</dbReference>
<accession>M2LKK4</accession>
<dbReference type="HOGENOM" id="CLU_000960_22_3_1"/>
<evidence type="ECO:0000259" key="9">
    <source>
        <dbReference type="PROSITE" id="PS50850"/>
    </source>
</evidence>
<dbReference type="PANTHER" id="PTHR23501">
    <property type="entry name" value="MAJOR FACILITATOR SUPERFAMILY"/>
    <property type="match status" value="1"/>
</dbReference>
<feature type="transmembrane region" description="Helical" evidence="8">
    <location>
        <begin position="376"/>
        <end position="396"/>
    </location>
</feature>
<evidence type="ECO:0000256" key="5">
    <source>
        <dbReference type="ARBA" id="ARBA00022989"/>
    </source>
</evidence>
<sequence length="575" mass="60959">MAGEQERPNGQPTETSPLLPKATESNGVPAASLPNEPAGVVRAGDNATEEQQQSGDSSPAGDGQKQFEGLPEVKKQMKYLMPALGIGIFLAAADQTIIVSSYGKIGSELDALNLTSWIATSYWLTLTSFQPLYGKLSDIFGRKAALLFAYSVFGLGCLFCGFARDINQLIAARAFAGIGAGGMTTVVSILLSDVVSLRERGKWQGYLNLIFAAGSSSGLPLGGLFADSVGWRWSFIVQAPLCLVAFIAVSFALHLPTTDDADWKKKLARIDFLGAAVLISAVFTLLLALDRGSNVSWSATITIVSISVSVPLFMIFVLVERKVAKEPFAPGHIIFNRSMFACYACNFFSIGTFMAMLFYVPLFLQATEGLSATGASIRLIPVVLCSVTGSLGGGIYMQRSGKYYWLTVLAYSGVLIGAVGAFVFSGPLITSTLGVILSVCLSGLGNGISVTTTLISLIANASPQDQAVTTACSYLFRSLGSVFGISMSATVANQTLRKMLASELPSQGLSPKKAAEIADRVRQSLTYVKNLDPQVQAVVIDCYQRSTSAAFALQAGLVIGAVISSWFITEKTLSR</sequence>
<dbReference type="GO" id="GO:0046943">
    <property type="term" value="F:carboxylic acid transmembrane transporter activity"/>
    <property type="evidence" value="ECO:0007669"/>
    <property type="project" value="UniProtKB-ARBA"/>
</dbReference>
<dbReference type="FunFam" id="1.20.1720.10:FF:000013">
    <property type="entry name" value="Related to multidrug resistance proteins"/>
    <property type="match status" value="1"/>
</dbReference>
<feature type="transmembrane region" description="Helical" evidence="8">
    <location>
        <begin position="436"/>
        <end position="459"/>
    </location>
</feature>
<dbReference type="InterPro" id="IPR036259">
    <property type="entry name" value="MFS_trans_sf"/>
</dbReference>
<evidence type="ECO:0000256" key="7">
    <source>
        <dbReference type="SAM" id="MobiDB-lite"/>
    </source>
</evidence>
<gene>
    <name evidence="10" type="ORF">BAUCODRAFT_562953</name>
</gene>
<name>M2LKK4_BAUPA</name>
<comment type="similarity">
    <text evidence="2">Belongs to the major facilitator superfamily.</text>
</comment>
<dbReference type="Proteomes" id="UP000011761">
    <property type="component" value="Unassembled WGS sequence"/>
</dbReference>
<feature type="transmembrane region" description="Helical" evidence="8">
    <location>
        <begin position="206"/>
        <end position="225"/>
    </location>
</feature>
<evidence type="ECO:0000313" key="10">
    <source>
        <dbReference type="EMBL" id="EMC94812.1"/>
    </source>
</evidence>
<evidence type="ECO:0000256" key="2">
    <source>
        <dbReference type="ARBA" id="ARBA00008335"/>
    </source>
</evidence>
<dbReference type="EMBL" id="KB445558">
    <property type="protein sequence ID" value="EMC94812.1"/>
    <property type="molecule type" value="Genomic_DNA"/>
</dbReference>
<evidence type="ECO:0000256" key="4">
    <source>
        <dbReference type="ARBA" id="ARBA00022692"/>
    </source>
</evidence>
<dbReference type="PANTHER" id="PTHR23501:SF84">
    <property type="entry name" value="VACUOLAR MEMBRANE AMINO ACID UPTAKE TRANSPORTER FNX2"/>
    <property type="match status" value="1"/>
</dbReference>
<dbReference type="SUPFAM" id="SSF103473">
    <property type="entry name" value="MFS general substrate transporter"/>
    <property type="match status" value="1"/>
</dbReference>
<dbReference type="OMA" id="QAFSYTF"/>
<evidence type="ECO:0000313" key="11">
    <source>
        <dbReference type="Proteomes" id="UP000011761"/>
    </source>
</evidence>
<reference evidence="10 11" key="1">
    <citation type="journal article" date="2012" name="PLoS Pathog.">
        <title>Diverse lifestyles and strategies of plant pathogenesis encoded in the genomes of eighteen Dothideomycetes fungi.</title>
        <authorList>
            <person name="Ohm R.A."/>
            <person name="Feau N."/>
            <person name="Henrissat B."/>
            <person name="Schoch C.L."/>
            <person name="Horwitz B.A."/>
            <person name="Barry K.W."/>
            <person name="Condon B.J."/>
            <person name="Copeland A.C."/>
            <person name="Dhillon B."/>
            <person name="Glaser F."/>
            <person name="Hesse C.N."/>
            <person name="Kosti I."/>
            <person name="LaButti K."/>
            <person name="Lindquist E.A."/>
            <person name="Lucas S."/>
            <person name="Salamov A.A."/>
            <person name="Bradshaw R.E."/>
            <person name="Ciuffetti L."/>
            <person name="Hamelin R.C."/>
            <person name="Kema G.H.J."/>
            <person name="Lawrence C."/>
            <person name="Scott J.A."/>
            <person name="Spatafora J.W."/>
            <person name="Turgeon B.G."/>
            <person name="de Wit P.J.G.M."/>
            <person name="Zhong S."/>
            <person name="Goodwin S.B."/>
            <person name="Grigoriev I.V."/>
        </authorList>
    </citation>
    <scope>NUCLEOTIDE SEQUENCE [LARGE SCALE GENOMIC DNA]</scope>
    <source>
        <strain evidence="10 11">UAMH 10762</strain>
    </source>
</reference>
<feature type="region of interest" description="Disordered" evidence="7">
    <location>
        <begin position="1"/>
        <end position="66"/>
    </location>
</feature>
<feature type="transmembrane region" description="Helical" evidence="8">
    <location>
        <begin position="267"/>
        <end position="289"/>
    </location>
</feature>
<evidence type="ECO:0000256" key="6">
    <source>
        <dbReference type="ARBA" id="ARBA00023136"/>
    </source>
</evidence>
<protein>
    <recommendedName>
        <fullName evidence="9">Major facilitator superfamily (MFS) profile domain-containing protein</fullName>
    </recommendedName>
</protein>
<dbReference type="GeneID" id="19115519"/>
<feature type="transmembrane region" description="Helical" evidence="8">
    <location>
        <begin position="145"/>
        <end position="164"/>
    </location>
</feature>
<dbReference type="AlphaFoldDB" id="M2LKK4"/>
<dbReference type="Gene3D" id="1.20.1250.20">
    <property type="entry name" value="MFS general substrate transporter like domains"/>
    <property type="match status" value="1"/>
</dbReference>
<evidence type="ECO:0000256" key="8">
    <source>
        <dbReference type="SAM" id="Phobius"/>
    </source>
</evidence>
<dbReference type="eggNOG" id="KOG0254">
    <property type="taxonomic scope" value="Eukaryota"/>
</dbReference>
<feature type="transmembrane region" description="Helical" evidence="8">
    <location>
        <begin position="340"/>
        <end position="364"/>
    </location>
</feature>
<feature type="domain" description="Major facilitator superfamily (MFS) profile" evidence="9">
    <location>
        <begin position="80"/>
        <end position="573"/>
    </location>
</feature>
<proteinExistence type="inferred from homology"/>
<dbReference type="GO" id="GO:0012505">
    <property type="term" value="C:endomembrane system"/>
    <property type="evidence" value="ECO:0007669"/>
    <property type="project" value="UniProtKB-SubCell"/>
</dbReference>
<comment type="subcellular location">
    <subcellularLocation>
        <location evidence="1">Endomembrane system</location>
        <topology evidence="1">Multi-pass membrane protein</topology>
    </subcellularLocation>
</comment>
<dbReference type="InterPro" id="IPR020846">
    <property type="entry name" value="MFS_dom"/>
</dbReference>
<evidence type="ECO:0000256" key="3">
    <source>
        <dbReference type="ARBA" id="ARBA00022448"/>
    </source>
</evidence>
<dbReference type="OrthoDB" id="3437016at2759"/>
<feature type="transmembrane region" description="Helical" evidence="8">
    <location>
        <begin position="231"/>
        <end position="255"/>
    </location>
</feature>
<keyword evidence="6 8" id="KW-0472">Membrane</keyword>
<keyword evidence="4 8" id="KW-0812">Transmembrane</keyword>
<dbReference type="GO" id="GO:0000329">
    <property type="term" value="C:fungal-type vacuole membrane"/>
    <property type="evidence" value="ECO:0007669"/>
    <property type="project" value="TreeGrafter"/>
</dbReference>
<dbReference type="PROSITE" id="PS50850">
    <property type="entry name" value="MFS"/>
    <property type="match status" value="1"/>
</dbReference>
<dbReference type="Pfam" id="PF07690">
    <property type="entry name" value="MFS_1"/>
    <property type="match status" value="1"/>
</dbReference>
<dbReference type="KEGG" id="bcom:BAUCODRAFT_562953"/>
<feature type="transmembrane region" description="Helical" evidence="8">
    <location>
        <begin position="549"/>
        <end position="569"/>
    </location>
</feature>
<feature type="transmembrane region" description="Helical" evidence="8">
    <location>
        <begin position="403"/>
        <end position="424"/>
    </location>
</feature>
<feature type="transmembrane region" description="Helical" evidence="8">
    <location>
        <begin position="295"/>
        <end position="319"/>
    </location>
</feature>
<keyword evidence="5 8" id="KW-1133">Transmembrane helix</keyword>
<feature type="transmembrane region" description="Helical" evidence="8">
    <location>
        <begin position="79"/>
        <end position="102"/>
    </location>
</feature>
<dbReference type="Gene3D" id="1.20.1720.10">
    <property type="entry name" value="Multidrug resistance protein D"/>
    <property type="match status" value="1"/>
</dbReference>
<evidence type="ECO:0000256" key="1">
    <source>
        <dbReference type="ARBA" id="ARBA00004127"/>
    </source>
</evidence>